<sequence length="197" mass="22661">MSDNSDLINEKRIMDVVSGSIYSLNFLKNITEAITNPSLGDESVSGIYAAWKRMCGGVDWLPYNLGSIIGNLYCGILLAKEHWYNLLPEDKIESADPKWGFENVQYESPKKSNPTIRYSFRRIRNALGHGNFEIHFPPNYQRDINDKADFEKNLTLKFHDTNPHDNEDTFDIEISLLGLLTCIREFHKIAYEHVTSK</sequence>
<reference evidence="1" key="1">
    <citation type="journal article" date="2022" name="bioRxiv">
        <title>Thiovibrio frasassiensisgen. nov., sp. nov., an autotrophic, elemental sulfur disproportionating bacterium isolated from sulfidic karst sediment, and proposal of Thiovibrionaceae fam. nov.</title>
        <authorList>
            <person name="Aronson H."/>
            <person name="Thomas C."/>
            <person name="Bhattacharyya M."/>
            <person name="Eckstein S."/>
            <person name="Jensen S."/>
            <person name="Barco R."/>
            <person name="Macalady J."/>
            <person name="Amend J."/>
        </authorList>
    </citation>
    <scope>NUCLEOTIDE SEQUENCE</scope>
    <source>
        <strain evidence="1">RS19-109</strain>
    </source>
</reference>
<dbReference type="AlphaFoldDB" id="A0A9X4MER4"/>
<evidence type="ECO:0000313" key="1">
    <source>
        <dbReference type="EMBL" id="MDG4474926.1"/>
    </source>
</evidence>
<dbReference type="Proteomes" id="UP001154240">
    <property type="component" value="Unassembled WGS sequence"/>
</dbReference>
<comment type="caution">
    <text evidence="1">The sequence shown here is derived from an EMBL/GenBank/DDBJ whole genome shotgun (WGS) entry which is preliminary data.</text>
</comment>
<organism evidence="1 2">
    <name type="scientific">Thiovibrio frasassiensis</name>
    <dbReference type="NCBI Taxonomy" id="2984131"/>
    <lineage>
        <taxon>Bacteria</taxon>
        <taxon>Pseudomonadati</taxon>
        <taxon>Thermodesulfobacteriota</taxon>
        <taxon>Desulfobulbia</taxon>
        <taxon>Desulfobulbales</taxon>
        <taxon>Thiovibrionaceae</taxon>
        <taxon>Thiovibrio</taxon>
    </lineage>
</organism>
<proteinExistence type="predicted"/>
<evidence type="ECO:0000313" key="2">
    <source>
        <dbReference type="Proteomes" id="UP001154240"/>
    </source>
</evidence>
<name>A0A9X4MER4_9BACT</name>
<gene>
    <name evidence="1" type="ORF">OLX77_01970</name>
</gene>
<keyword evidence="2" id="KW-1185">Reference proteome</keyword>
<dbReference type="RefSeq" id="WP_307631904.1">
    <property type="nucleotide sequence ID" value="NZ_JAPHEH010000001.1"/>
</dbReference>
<accession>A0A9X4MER4</accession>
<protein>
    <submittedName>
        <fullName evidence="1">HEPN family nuclease</fullName>
    </submittedName>
</protein>
<reference evidence="1" key="2">
    <citation type="submission" date="2022-10" db="EMBL/GenBank/DDBJ databases">
        <authorList>
            <person name="Aronson H.S."/>
        </authorList>
    </citation>
    <scope>NUCLEOTIDE SEQUENCE</scope>
    <source>
        <strain evidence="1">RS19-109</strain>
    </source>
</reference>
<dbReference type="EMBL" id="JAPHEH010000001">
    <property type="protein sequence ID" value="MDG4474926.1"/>
    <property type="molecule type" value="Genomic_DNA"/>
</dbReference>